<evidence type="ECO:0000256" key="3">
    <source>
        <dbReference type="ARBA" id="ARBA00022490"/>
    </source>
</evidence>
<keyword evidence="3" id="KW-0963">Cytoplasm</keyword>
<dbReference type="GO" id="GO:0006935">
    <property type="term" value="P:chemotaxis"/>
    <property type="evidence" value="ECO:0007669"/>
    <property type="project" value="UniProtKB-KW"/>
</dbReference>
<evidence type="ECO:0000256" key="2">
    <source>
        <dbReference type="ARBA" id="ARBA00021483"/>
    </source>
</evidence>
<dbReference type="InterPro" id="IPR002545">
    <property type="entry name" value="CheW-lke_dom"/>
</dbReference>
<reference evidence="7" key="1">
    <citation type="submission" date="2017-09" db="EMBL/GenBank/DDBJ databases">
        <title>Depth-based differentiation of microbial function through sediment-hosted aquifers and enrichment of novel symbionts in the deep terrestrial subsurface.</title>
        <authorList>
            <person name="Probst A.J."/>
            <person name="Ladd B."/>
            <person name="Jarett J.K."/>
            <person name="Geller-Mcgrath D.E."/>
            <person name="Sieber C.M.K."/>
            <person name="Emerson J.B."/>
            <person name="Anantharaman K."/>
            <person name="Thomas B.C."/>
            <person name="Malmstrom R."/>
            <person name="Stieglmeier M."/>
            <person name="Klingl A."/>
            <person name="Woyke T."/>
            <person name="Ryan C.M."/>
            <person name="Banfield J.F."/>
        </authorList>
    </citation>
    <scope>NUCLEOTIDE SEQUENCE [LARGE SCALE GENOMIC DNA]</scope>
</reference>
<dbReference type="Gene3D" id="2.40.50.180">
    <property type="entry name" value="CheA-289, Domain 4"/>
    <property type="match status" value="1"/>
</dbReference>
<accession>A0A2M7T9E8</accession>
<dbReference type="InterPro" id="IPR036061">
    <property type="entry name" value="CheW-like_dom_sf"/>
</dbReference>
<dbReference type="FunFam" id="2.40.50.180:FF:000002">
    <property type="entry name" value="Chemotaxis protein CheW"/>
    <property type="match status" value="1"/>
</dbReference>
<keyword evidence="4" id="KW-0145">Chemotaxis</keyword>
<dbReference type="InterPro" id="IPR039315">
    <property type="entry name" value="CheW"/>
</dbReference>
<dbReference type="RefSeq" id="WP_286678594.1">
    <property type="nucleotide sequence ID" value="NZ_MNXI01000092.1"/>
</dbReference>
<evidence type="ECO:0000256" key="1">
    <source>
        <dbReference type="ARBA" id="ARBA00004496"/>
    </source>
</evidence>
<evidence type="ECO:0000313" key="7">
    <source>
        <dbReference type="Proteomes" id="UP000230956"/>
    </source>
</evidence>
<protein>
    <recommendedName>
        <fullName evidence="2">Chemotaxis protein CheW</fullName>
    </recommendedName>
</protein>
<dbReference type="CDD" id="cd00732">
    <property type="entry name" value="CheW"/>
    <property type="match status" value="1"/>
</dbReference>
<dbReference type="PANTHER" id="PTHR22617:SF45">
    <property type="entry name" value="CHEMOTAXIS PROTEIN CHEW"/>
    <property type="match status" value="1"/>
</dbReference>
<dbReference type="Proteomes" id="UP000230956">
    <property type="component" value="Unassembled WGS sequence"/>
</dbReference>
<comment type="subcellular location">
    <subcellularLocation>
        <location evidence="1">Cytoplasm</location>
    </subcellularLocation>
</comment>
<dbReference type="SUPFAM" id="SSF50341">
    <property type="entry name" value="CheW-like"/>
    <property type="match status" value="1"/>
</dbReference>
<sequence>MSKLEQVNEAISTATANQFVTFTLGDEEYGIAILKVQEIIGYPGFTKIPNMPSFVKGVINLRGSVVPVIDLRLKFAMQEREYDTYTVIAILEVKEKVIGVIVDAVSDVITLKEDEMQPTPDFSSGVKVEFISGMGRKGDTLIILLDIDRVLSEGEIGMLSAA</sequence>
<dbReference type="EMBL" id="PFNG01000072">
    <property type="protein sequence ID" value="PIZ41039.1"/>
    <property type="molecule type" value="Genomic_DNA"/>
</dbReference>
<dbReference type="PROSITE" id="PS50851">
    <property type="entry name" value="CHEW"/>
    <property type="match status" value="1"/>
</dbReference>
<organism evidence="6 7">
    <name type="scientific">Candidatus Aquicultor secundus</name>
    <dbReference type="NCBI Taxonomy" id="1973895"/>
    <lineage>
        <taxon>Bacteria</taxon>
        <taxon>Bacillati</taxon>
        <taxon>Actinomycetota</taxon>
        <taxon>Candidatus Aquicultoria</taxon>
        <taxon>Candidatus Aquicultorales</taxon>
        <taxon>Candidatus Aquicultoraceae</taxon>
        <taxon>Candidatus Aquicultor</taxon>
    </lineage>
</organism>
<dbReference type="GO" id="GO:0005829">
    <property type="term" value="C:cytosol"/>
    <property type="evidence" value="ECO:0007669"/>
    <property type="project" value="TreeGrafter"/>
</dbReference>
<evidence type="ECO:0000256" key="4">
    <source>
        <dbReference type="ARBA" id="ARBA00022500"/>
    </source>
</evidence>
<dbReference type="Gene3D" id="2.30.30.40">
    <property type="entry name" value="SH3 Domains"/>
    <property type="match status" value="1"/>
</dbReference>
<gene>
    <name evidence="6" type="ORF">COY37_03060</name>
</gene>
<dbReference type="Pfam" id="PF01584">
    <property type="entry name" value="CheW"/>
    <property type="match status" value="1"/>
</dbReference>
<evidence type="ECO:0000259" key="5">
    <source>
        <dbReference type="PROSITE" id="PS50851"/>
    </source>
</evidence>
<feature type="domain" description="CheW-like" evidence="5">
    <location>
        <begin position="16"/>
        <end position="156"/>
    </location>
</feature>
<dbReference type="PANTHER" id="PTHR22617">
    <property type="entry name" value="CHEMOTAXIS SENSOR HISTIDINE KINASE-RELATED"/>
    <property type="match status" value="1"/>
</dbReference>
<dbReference type="GO" id="GO:0007165">
    <property type="term" value="P:signal transduction"/>
    <property type="evidence" value="ECO:0007669"/>
    <property type="project" value="InterPro"/>
</dbReference>
<evidence type="ECO:0000313" key="6">
    <source>
        <dbReference type="EMBL" id="PIZ41039.1"/>
    </source>
</evidence>
<name>A0A2M7T9E8_9ACTN</name>
<dbReference type="AlphaFoldDB" id="A0A2M7T9E8"/>
<proteinExistence type="predicted"/>
<comment type="caution">
    <text evidence="6">The sequence shown here is derived from an EMBL/GenBank/DDBJ whole genome shotgun (WGS) entry which is preliminary data.</text>
</comment>
<dbReference type="SMART" id="SM00260">
    <property type="entry name" value="CheW"/>
    <property type="match status" value="1"/>
</dbReference>